<accession>A0A9K3D2N5</accession>
<feature type="region of interest" description="Disordered" evidence="1">
    <location>
        <begin position="1"/>
        <end position="117"/>
    </location>
</feature>
<sequence length="627" mass="69430">MSEVPTEGESPAVGDAEVEEGQTETPAVVEEKREAVDTAAEVEGEGGDGVGSPATILSTQEEEDAPAPPEKPEEEREREEVVDVAEDDYAAQPVPGGSLRPGGSSLTRGDSESAPEANWSMSIPDIVKTRLAHITDDLQGLAASMNSLAYEVERRMPRYEFQSLLRPKISKAETDRHLKATNDSLEDLRQHQQHLRGYVDREMAKIRQNIRSVAGSITSNADLYTTVDQLRTQLGSLDSVTVAVRQTLDRNHQTYVGAREKLQTSVTNHTKTINGLTADVSKTGNKLDDTGRRLTEVSAKHTNQLDILQVNVTDARQTVKDASTALGRQLEEAREQAMRYSSDLVARETRERVATLEQFTGMLDTAEQGMTDVRDEVTTIEGNVTAMVTSIRKDCGDAISEARGAMALQVDEAMKRFELLRREVECAVSDQREAMTQLRDFERKVKEISTEWRFAVNALDAREKEDFRAARRRQDELAGKHVESAQMVDARIASLSLEMSAATDAWDEQWQNRVGLVDSRFETQDGVVSKIGSAIGVEAEIRAKKCRHVQEVVKRETTRIARQLDSKAEWDDVRRALWTKADKTEMPMAFSTRSIDTSRGETAFSAPRLATDPALPPGKFAGTQGIL</sequence>
<feature type="compositionally biased region" description="Basic and acidic residues" evidence="1">
    <location>
        <begin position="70"/>
        <end position="81"/>
    </location>
</feature>
<feature type="compositionally biased region" description="Low complexity" evidence="1">
    <location>
        <begin position="95"/>
        <end position="108"/>
    </location>
</feature>
<comment type="caution">
    <text evidence="2">The sequence shown here is derived from an EMBL/GenBank/DDBJ whole genome shotgun (WGS) entry which is preliminary data.</text>
</comment>
<evidence type="ECO:0000313" key="2">
    <source>
        <dbReference type="EMBL" id="GIQ86485.1"/>
    </source>
</evidence>
<dbReference type="Proteomes" id="UP000265618">
    <property type="component" value="Unassembled WGS sequence"/>
</dbReference>
<reference evidence="2 3" key="1">
    <citation type="journal article" date="2018" name="PLoS ONE">
        <title>The draft genome of Kipferlia bialata reveals reductive genome evolution in fornicate parasites.</title>
        <authorList>
            <person name="Tanifuji G."/>
            <person name="Takabayashi S."/>
            <person name="Kume K."/>
            <person name="Takagi M."/>
            <person name="Nakayama T."/>
            <person name="Kamikawa R."/>
            <person name="Inagaki Y."/>
            <person name="Hashimoto T."/>
        </authorList>
    </citation>
    <scope>NUCLEOTIDE SEQUENCE [LARGE SCALE GENOMIC DNA]</scope>
    <source>
        <strain evidence="2">NY0173</strain>
    </source>
</reference>
<feature type="region of interest" description="Disordered" evidence="1">
    <location>
        <begin position="608"/>
        <end position="627"/>
    </location>
</feature>
<dbReference type="AlphaFoldDB" id="A0A9K3D2N5"/>
<dbReference type="OrthoDB" id="10252424at2759"/>
<feature type="non-terminal residue" evidence="2">
    <location>
        <position position="1"/>
    </location>
</feature>
<gene>
    <name evidence="2" type="ORF">KIPB_008349</name>
</gene>
<evidence type="ECO:0000313" key="3">
    <source>
        <dbReference type="Proteomes" id="UP000265618"/>
    </source>
</evidence>
<organism evidence="2 3">
    <name type="scientific">Kipferlia bialata</name>
    <dbReference type="NCBI Taxonomy" id="797122"/>
    <lineage>
        <taxon>Eukaryota</taxon>
        <taxon>Metamonada</taxon>
        <taxon>Carpediemonas-like organisms</taxon>
        <taxon>Kipferlia</taxon>
    </lineage>
</organism>
<keyword evidence="3" id="KW-1185">Reference proteome</keyword>
<name>A0A9K3D2N5_9EUKA</name>
<evidence type="ECO:0000256" key="1">
    <source>
        <dbReference type="SAM" id="MobiDB-lite"/>
    </source>
</evidence>
<dbReference type="EMBL" id="BDIP01002563">
    <property type="protein sequence ID" value="GIQ86485.1"/>
    <property type="molecule type" value="Genomic_DNA"/>
</dbReference>
<proteinExistence type="predicted"/>
<protein>
    <submittedName>
        <fullName evidence="2">Uncharacterized protein</fullName>
    </submittedName>
</protein>